<dbReference type="Proteomes" id="UP001221924">
    <property type="component" value="Unassembled WGS sequence"/>
</dbReference>
<proteinExistence type="predicted"/>
<evidence type="ECO:0000313" key="2">
    <source>
        <dbReference type="Proteomes" id="UP001221924"/>
    </source>
</evidence>
<accession>A0AAW6M7T9</accession>
<protein>
    <submittedName>
        <fullName evidence="1">Type II toxin-antitoxin system HipA family toxin</fullName>
    </submittedName>
</protein>
<dbReference type="EMBL" id="JARFID010000626">
    <property type="protein sequence ID" value="MDE8698040.1"/>
    <property type="molecule type" value="Genomic_DNA"/>
</dbReference>
<reference evidence="1" key="1">
    <citation type="submission" date="2023-03" db="EMBL/GenBank/DDBJ databases">
        <title>DFI Biobank Strains.</title>
        <authorList>
            <person name="Mostad J."/>
            <person name="Paddock L."/>
            <person name="Medina S."/>
            <person name="Waligurski E."/>
            <person name="Barat B."/>
            <person name="Smith R."/>
            <person name="Burgo V."/>
            <person name="Metcalfe C."/>
            <person name="Woodson C."/>
            <person name="Sundararajan A."/>
            <person name="Ramaswamy R."/>
            <person name="Lin H."/>
            <person name="Pamer E.G."/>
        </authorList>
    </citation>
    <scope>NUCLEOTIDE SEQUENCE</scope>
    <source>
        <strain evidence="1">DFI.9.5</strain>
    </source>
</reference>
<evidence type="ECO:0000313" key="1">
    <source>
        <dbReference type="EMBL" id="MDE8698040.1"/>
    </source>
</evidence>
<gene>
    <name evidence="1" type="ORF">PZH42_28985</name>
</gene>
<organism evidence="1 2">
    <name type="scientific">Bacteroides cellulosilyticus</name>
    <dbReference type="NCBI Taxonomy" id="246787"/>
    <lineage>
        <taxon>Bacteria</taxon>
        <taxon>Pseudomonadati</taxon>
        <taxon>Bacteroidota</taxon>
        <taxon>Bacteroidia</taxon>
        <taxon>Bacteroidales</taxon>
        <taxon>Bacteroidaceae</taxon>
        <taxon>Bacteroides</taxon>
    </lineage>
</organism>
<comment type="caution">
    <text evidence="1">The sequence shown here is derived from an EMBL/GenBank/DDBJ whole genome shotgun (WGS) entry which is preliminary data.</text>
</comment>
<feature type="non-terminal residue" evidence="1">
    <location>
        <position position="1"/>
    </location>
</feature>
<name>A0AAW6M7T9_9BACE</name>
<sequence length="62" mass="6829">DITGEVRSGQVKAPEGFGYWLLKVDGGKYSEHTQITDNPQGIGNIEYANHRMAKACGIDMME</sequence>
<dbReference type="AlphaFoldDB" id="A0AAW6M7T9"/>